<dbReference type="PANTHER" id="PTHR11638">
    <property type="entry name" value="ATP-DEPENDENT CLP PROTEASE"/>
    <property type="match status" value="1"/>
</dbReference>
<dbReference type="EMBL" id="QFNK01000008">
    <property type="protein sequence ID" value="PZO88777.1"/>
    <property type="molecule type" value="Genomic_DNA"/>
</dbReference>
<dbReference type="InterPro" id="IPR041546">
    <property type="entry name" value="ClpA/ClpB_AAA_lid"/>
</dbReference>
<reference evidence="6 7" key="1">
    <citation type="submission" date="2017-08" db="EMBL/GenBank/DDBJ databases">
        <title>Infants hospitalized years apart are colonized by the same room-sourced microbial strains.</title>
        <authorList>
            <person name="Brooks B."/>
            <person name="Olm M.R."/>
            <person name="Firek B.A."/>
            <person name="Baker R."/>
            <person name="Thomas B.C."/>
            <person name="Morowitz M.J."/>
            <person name="Banfield J.F."/>
        </authorList>
    </citation>
    <scope>NUCLEOTIDE SEQUENCE [LARGE SCALE GENOMIC DNA]</scope>
    <source>
        <strain evidence="6">S2_018_000_R2_104</strain>
    </source>
</reference>
<feature type="domain" description="AAA+ ATPase" evidence="5">
    <location>
        <begin position="57"/>
        <end position="205"/>
    </location>
</feature>
<dbReference type="InterPro" id="IPR050130">
    <property type="entry name" value="ClpA_ClpB"/>
</dbReference>
<dbReference type="GO" id="GO:0016887">
    <property type="term" value="F:ATP hydrolysis activity"/>
    <property type="evidence" value="ECO:0007669"/>
    <property type="project" value="InterPro"/>
</dbReference>
<dbReference type="Pfam" id="PF00004">
    <property type="entry name" value="AAA"/>
    <property type="match status" value="1"/>
</dbReference>
<dbReference type="SMART" id="SM00382">
    <property type="entry name" value="AAA"/>
    <property type="match status" value="1"/>
</dbReference>
<keyword evidence="2" id="KW-0547">Nucleotide-binding</keyword>
<evidence type="ECO:0000256" key="1">
    <source>
        <dbReference type="ARBA" id="ARBA00022737"/>
    </source>
</evidence>
<evidence type="ECO:0000313" key="7">
    <source>
        <dbReference type="Proteomes" id="UP000249557"/>
    </source>
</evidence>
<comment type="caution">
    <text evidence="6">The sequence shown here is derived from an EMBL/GenBank/DDBJ whole genome shotgun (WGS) entry which is preliminary data.</text>
</comment>
<evidence type="ECO:0000313" key="6">
    <source>
        <dbReference type="EMBL" id="PZO88777.1"/>
    </source>
</evidence>
<evidence type="ECO:0000256" key="4">
    <source>
        <dbReference type="SAM" id="MobiDB-lite"/>
    </source>
</evidence>
<dbReference type="Proteomes" id="UP000249557">
    <property type="component" value="Unassembled WGS sequence"/>
</dbReference>
<sequence>MAEKKKYNFKVPQDELEALLHQYCRNYTALAKEGRFDPIVGRDAEIDNVMLILLQRNRKNACLLAPAGVGKTALVVGLAQAVVAERVPDYLKGAQVLELDMPAMAAGTDSPAEFQARFIPICRGIAERYHHPEFPRYILFIDEIHTIMPSVKGSAYAGLSEVMKPYLTVGDLHVLGATTLDEFRMYVAVDPALDRRFQKVHLKMPGTAETIQILQGVRPNYERHHKLTISDECIQEVVKLTDEHMRKRTQPDKSIITMDAACAWHNMFRGEDRNLSMEAIHQMVARETGLHAGALSDNVYVRGETFDPTKMAVQVGTRNFADTGGDKRFEGEDDEERADY</sequence>
<dbReference type="GO" id="GO:0008233">
    <property type="term" value="F:peptidase activity"/>
    <property type="evidence" value="ECO:0007669"/>
    <property type="project" value="UniProtKB-KW"/>
</dbReference>
<gene>
    <name evidence="6" type="ORF">DI626_01025</name>
</gene>
<dbReference type="SUPFAM" id="SSF52540">
    <property type="entry name" value="P-loop containing nucleoside triphosphate hydrolases"/>
    <property type="match status" value="1"/>
</dbReference>
<keyword evidence="6" id="KW-0645">Protease</keyword>
<evidence type="ECO:0000256" key="2">
    <source>
        <dbReference type="ARBA" id="ARBA00022741"/>
    </source>
</evidence>
<keyword evidence="3 6" id="KW-0067">ATP-binding</keyword>
<organism evidence="6 7">
    <name type="scientific">Micavibrio aeruginosavorus</name>
    <dbReference type="NCBI Taxonomy" id="349221"/>
    <lineage>
        <taxon>Bacteria</taxon>
        <taxon>Pseudomonadati</taxon>
        <taxon>Bdellovibrionota</taxon>
        <taxon>Bdellovibrionia</taxon>
        <taxon>Bdellovibrionales</taxon>
        <taxon>Pseudobdellovibrionaceae</taxon>
        <taxon>Micavibrio</taxon>
    </lineage>
</organism>
<dbReference type="AlphaFoldDB" id="A0A2W5A669"/>
<protein>
    <submittedName>
        <fullName evidence="6">ATP-dependent Clp protease ATP-binding subunit</fullName>
    </submittedName>
</protein>
<name>A0A2W5A669_9BACT</name>
<dbReference type="GO" id="GO:0005737">
    <property type="term" value="C:cytoplasm"/>
    <property type="evidence" value="ECO:0007669"/>
    <property type="project" value="TreeGrafter"/>
</dbReference>
<proteinExistence type="predicted"/>
<dbReference type="Pfam" id="PF17871">
    <property type="entry name" value="AAA_lid_9"/>
    <property type="match status" value="1"/>
</dbReference>
<keyword evidence="1" id="KW-0677">Repeat</keyword>
<evidence type="ECO:0000259" key="5">
    <source>
        <dbReference type="SMART" id="SM00382"/>
    </source>
</evidence>
<dbReference type="PANTHER" id="PTHR11638:SF18">
    <property type="entry name" value="HEAT SHOCK PROTEIN 104"/>
    <property type="match status" value="1"/>
</dbReference>
<accession>A0A2W5A669</accession>
<dbReference type="GO" id="GO:0006508">
    <property type="term" value="P:proteolysis"/>
    <property type="evidence" value="ECO:0007669"/>
    <property type="project" value="UniProtKB-KW"/>
</dbReference>
<keyword evidence="6" id="KW-0378">Hydrolase</keyword>
<dbReference type="CDD" id="cd00009">
    <property type="entry name" value="AAA"/>
    <property type="match status" value="1"/>
</dbReference>
<feature type="compositionally biased region" description="Acidic residues" evidence="4">
    <location>
        <begin position="331"/>
        <end position="340"/>
    </location>
</feature>
<dbReference type="Gene3D" id="1.10.8.60">
    <property type="match status" value="1"/>
</dbReference>
<dbReference type="GO" id="GO:0034605">
    <property type="term" value="P:cellular response to heat"/>
    <property type="evidence" value="ECO:0007669"/>
    <property type="project" value="TreeGrafter"/>
</dbReference>
<feature type="region of interest" description="Disordered" evidence="4">
    <location>
        <begin position="318"/>
        <end position="340"/>
    </location>
</feature>
<dbReference type="InterPro" id="IPR003959">
    <property type="entry name" value="ATPase_AAA_core"/>
</dbReference>
<dbReference type="InterPro" id="IPR003593">
    <property type="entry name" value="AAA+_ATPase"/>
</dbReference>
<dbReference type="GO" id="GO:0005524">
    <property type="term" value="F:ATP binding"/>
    <property type="evidence" value="ECO:0007669"/>
    <property type="project" value="UniProtKB-KW"/>
</dbReference>
<dbReference type="InterPro" id="IPR027417">
    <property type="entry name" value="P-loop_NTPase"/>
</dbReference>
<evidence type="ECO:0000256" key="3">
    <source>
        <dbReference type="ARBA" id="ARBA00022840"/>
    </source>
</evidence>
<dbReference type="Gene3D" id="3.40.50.300">
    <property type="entry name" value="P-loop containing nucleotide triphosphate hydrolases"/>
    <property type="match status" value="1"/>
</dbReference>